<accession>A0A9I9EH87</accession>
<keyword evidence="1" id="KW-1133">Transmembrane helix</keyword>
<evidence type="ECO:0000313" key="2">
    <source>
        <dbReference type="EnsemblPlants" id="MELO3C033722.2.1"/>
    </source>
</evidence>
<sequence>DAFVRVQLLAYLLLSGASAGFGAGIDLKVNIKELLESNYYDSFFNEGNAGSAILLLAFICAAIVSLLSSLALIRNPL</sequence>
<dbReference type="EnsemblPlants" id="MELO3C033722.2.1">
    <property type="protein sequence ID" value="MELO3C033722.2.1"/>
    <property type="gene ID" value="MELO3C033722.2"/>
</dbReference>
<evidence type="ECO:0008006" key="3">
    <source>
        <dbReference type="Google" id="ProtNLM"/>
    </source>
</evidence>
<feature type="transmembrane region" description="Helical" evidence="1">
    <location>
        <begin position="52"/>
        <end position="73"/>
    </location>
</feature>
<reference evidence="2" key="1">
    <citation type="submission" date="2023-03" db="UniProtKB">
        <authorList>
            <consortium name="EnsemblPlants"/>
        </authorList>
    </citation>
    <scope>IDENTIFICATION</scope>
</reference>
<dbReference type="AlphaFoldDB" id="A0A9I9EH87"/>
<organism evidence="2">
    <name type="scientific">Cucumis melo</name>
    <name type="common">Muskmelon</name>
    <dbReference type="NCBI Taxonomy" id="3656"/>
    <lineage>
        <taxon>Eukaryota</taxon>
        <taxon>Viridiplantae</taxon>
        <taxon>Streptophyta</taxon>
        <taxon>Embryophyta</taxon>
        <taxon>Tracheophyta</taxon>
        <taxon>Spermatophyta</taxon>
        <taxon>Magnoliopsida</taxon>
        <taxon>eudicotyledons</taxon>
        <taxon>Gunneridae</taxon>
        <taxon>Pentapetalae</taxon>
        <taxon>rosids</taxon>
        <taxon>fabids</taxon>
        <taxon>Cucurbitales</taxon>
        <taxon>Cucurbitaceae</taxon>
        <taxon>Benincaseae</taxon>
        <taxon>Cucumis</taxon>
    </lineage>
</organism>
<name>A0A9I9EH87_CUCME</name>
<evidence type="ECO:0000256" key="1">
    <source>
        <dbReference type="SAM" id="Phobius"/>
    </source>
</evidence>
<proteinExistence type="predicted"/>
<protein>
    <recommendedName>
        <fullName evidence="3">CASP-like protein</fullName>
    </recommendedName>
</protein>
<keyword evidence="1" id="KW-0812">Transmembrane</keyword>
<dbReference type="Gramene" id="MELO3C033722.2.1">
    <property type="protein sequence ID" value="MELO3C033722.2.1"/>
    <property type="gene ID" value="MELO3C033722.2"/>
</dbReference>
<keyword evidence="1" id="KW-0472">Membrane</keyword>